<keyword evidence="4 6" id="KW-0012">Acyltransferase</keyword>
<dbReference type="Pfam" id="PF12464">
    <property type="entry name" value="Mac"/>
    <property type="match status" value="1"/>
</dbReference>
<dbReference type="SMART" id="SM01266">
    <property type="entry name" value="Mac"/>
    <property type="match status" value="1"/>
</dbReference>
<dbReference type="InterPro" id="IPR001451">
    <property type="entry name" value="Hexapep"/>
</dbReference>
<reference evidence="6 7" key="1">
    <citation type="submission" date="2020-08" db="EMBL/GenBank/DDBJ databases">
        <title>Genomic Encyclopedia of Type Strains, Phase IV (KMG-V): Genome sequencing to study the core and pangenomes of soil and plant-associated prokaryotes.</title>
        <authorList>
            <person name="Whitman W."/>
        </authorList>
    </citation>
    <scope>NUCLEOTIDE SEQUENCE [LARGE SCALE GENOMIC DNA]</scope>
    <source>
        <strain evidence="6 7">SEMIA 4060</strain>
    </source>
</reference>
<name>A0A7X0IM91_9HYPH</name>
<dbReference type="RefSeq" id="WP_184702060.1">
    <property type="nucleotide sequence ID" value="NZ_JACHBG010000001.1"/>
</dbReference>
<dbReference type="InterPro" id="IPR018357">
    <property type="entry name" value="Hexapep_transf_CS"/>
</dbReference>
<protein>
    <submittedName>
        <fullName evidence="6">Maltose O-acetyltransferase</fullName>
        <ecNumber evidence="6">2.3.1.79</ecNumber>
    </submittedName>
</protein>
<proteinExistence type="inferred from homology"/>
<dbReference type="SUPFAM" id="SSF51161">
    <property type="entry name" value="Trimeric LpxA-like enzymes"/>
    <property type="match status" value="1"/>
</dbReference>
<evidence type="ECO:0000313" key="7">
    <source>
        <dbReference type="Proteomes" id="UP000565576"/>
    </source>
</evidence>
<accession>A0A7X0IM91</accession>
<comment type="caution">
    <text evidence="6">The sequence shown here is derived from an EMBL/GenBank/DDBJ whole genome shotgun (WGS) entry which is preliminary data.</text>
</comment>
<organism evidence="6 7">
    <name type="scientific">Rhizobium lusitanum</name>
    <dbReference type="NCBI Taxonomy" id="293958"/>
    <lineage>
        <taxon>Bacteria</taxon>
        <taxon>Pseudomonadati</taxon>
        <taxon>Pseudomonadota</taxon>
        <taxon>Alphaproteobacteria</taxon>
        <taxon>Hyphomicrobiales</taxon>
        <taxon>Rhizobiaceae</taxon>
        <taxon>Rhizobium/Agrobacterium group</taxon>
        <taxon>Rhizobium</taxon>
    </lineage>
</organism>
<sequence>MGLSERQKMVGGEWYCCFDPELDDLRWQAREAVHEHNTMSPAQRGNLGPALAKLLGDVAATAFIEAPFHCAYGINISLGHRVYLNAGCTILDSGSVRIGEGSMLGPGVHIYCAEHHKDPALRGAGLEIARPVAIGANVWIGGGAILMAGVTIGDGAIIGAGAVVTKDVVPGATVVGNPARPIGAR</sequence>
<dbReference type="AlphaFoldDB" id="A0A7X0IM91"/>
<evidence type="ECO:0000256" key="3">
    <source>
        <dbReference type="ARBA" id="ARBA00022737"/>
    </source>
</evidence>
<dbReference type="PROSITE" id="PS00101">
    <property type="entry name" value="HEXAPEP_TRANSFERASES"/>
    <property type="match status" value="1"/>
</dbReference>
<dbReference type="PANTHER" id="PTHR23416">
    <property type="entry name" value="SIALIC ACID SYNTHASE-RELATED"/>
    <property type="match status" value="1"/>
</dbReference>
<evidence type="ECO:0000256" key="1">
    <source>
        <dbReference type="ARBA" id="ARBA00007274"/>
    </source>
</evidence>
<evidence type="ECO:0000313" key="6">
    <source>
        <dbReference type="EMBL" id="MBB6483604.1"/>
    </source>
</evidence>
<dbReference type="EC" id="2.3.1.79" evidence="6"/>
<dbReference type="GO" id="GO:0008925">
    <property type="term" value="F:maltose O-acetyltransferase activity"/>
    <property type="evidence" value="ECO:0007669"/>
    <property type="project" value="UniProtKB-EC"/>
</dbReference>
<dbReference type="InterPro" id="IPR011004">
    <property type="entry name" value="Trimer_LpxA-like_sf"/>
</dbReference>
<dbReference type="PANTHER" id="PTHR23416:SF23">
    <property type="entry name" value="ACETYLTRANSFERASE C18B11.09C-RELATED"/>
    <property type="match status" value="1"/>
</dbReference>
<dbReference type="Pfam" id="PF00132">
    <property type="entry name" value="Hexapep"/>
    <property type="match status" value="1"/>
</dbReference>
<keyword evidence="3" id="KW-0677">Repeat</keyword>
<dbReference type="InterPro" id="IPR051159">
    <property type="entry name" value="Hexapeptide_acetyltransf"/>
</dbReference>
<dbReference type="Proteomes" id="UP000565576">
    <property type="component" value="Unassembled WGS sequence"/>
</dbReference>
<dbReference type="InterPro" id="IPR024688">
    <property type="entry name" value="Mac_dom"/>
</dbReference>
<dbReference type="CDD" id="cd03357">
    <property type="entry name" value="LbH_MAT_GAT"/>
    <property type="match status" value="1"/>
</dbReference>
<keyword evidence="2 6" id="KW-0808">Transferase</keyword>
<dbReference type="EMBL" id="JACHBG010000001">
    <property type="protein sequence ID" value="MBB6483604.1"/>
    <property type="molecule type" value="Genomic_DNA"/>
</dbReference>
<feature type="domain" description="Maltose/galactoside acetyltransferase" evidence="5">
    <location>
        <begin position="6"/>
        <end position="60"/>
    </location>
</feature>
<dbReference type="Gene3D" id="2.160.10.10">
    <property type="entry name" value="Hexapeptide repeat proteins"/>
    <property type="match status" value="1"/>
</dbReference>
<comment type="similarity">
    <text evidence="1">Belongs to the transferase hexapeptide repeat family.</text>
</comment>
<evidence type="ECO:0000259" key="5">
    <source>
        <dbReference type="SMART" id="SM01266"/>
    </source>
</evidence>
<evidence type="ECO:0000256" key="2">
    <source>
        <dbReference type="ARBA" id="ARBA00022679"/>
    </source>
</evidence>
<evidence type="ECO:0000256" key="4">
    <source>
        <dbReference type="ARBA" id="ARBA00023315"/>
    </source>
</evidence>
<gene>
    <name evidence="6" type="ORF">GGD46_000847</name>
</gene>